<feature type="compositionally biased region" description="Gly residues" evidence="1">
    <location>
        <begin position="53"/>
        <end position="69"/>
    </location>
</feature>
<gene>
    <name evidence="3" type="ORF">KDM90_04335</name>
</gene>
<organism evidence="3 4">
    <name type="scientific">Undibacterium fentianense</name>
    <dbReference type="NCBI Taxonomy" id="2828728"/>
    <lineage>
        <taxon>Bacteria</taxon>
        <taxon>Pseudomonadati</taxon>
        <taxon>Pseudomonadota</taxon>
        <taxon>Betaproteobacteria</taxon>
        <taxon>Burkholderiales</taxon>
        <taxon>Oxalobacteraceae</taxon>
        <taxon>Undibacterium</taxon>
    </lineage>
</organism>
<dbReference type="EMBL" id="JAGSPJ010000001">
    <property type="protein sequence ID" value="MBR7799219.1"/>
    <property type="molecule type" value="Genomic_DNA"/>
</dbReference>
<evidence type="ECO:0000256" key="2">
    <source>
        <dbReference type="SAM" id="Phobius"/>
    </source>
</evidence>
<feature type="region of interest" description="Disordered" evidence="1">
    <location>
        <begin position="42"/>
        <end position="75"/>
    </location>
</feature>
<name>A0A941IBM3_9BURK</name>
<dbReference type="RefSeq" id="WP_212674317.1">
    <property type="nucleotide sequence ID" value="NZ_JAGSPJ010000001.1"/>
</dbReference>
<keyword evidence="2" id="KW-1133">Transmembrane helix</keyword>
<sequence length="550" mass="58132">MLDKHKNKDRNTDRNTAKHNKILLSLVLAVFTSSIIVACGGSGTGTSSSSSGSGTGTGTGTGTGNGNSGVVGPPWLSHAGNAQHEALSAVATQSFSKIVWQAPVDLAPKYSAQGYLLVHYGSPVISAKNTVVMPVKIASDPVYRFEARNGNDGKVIWSENTDYIMPPYRWTPTYNVTLTANNRVYAPGAGGKVYYRDDVDASTGTLKNIVFYGDAVYSANKASLDRSIIINTPITSDSQNNVYFGFIAAPGNAANLTSGITKITPDGKVTTVSIAGLAPGIAKAATNSAIAVSKDQKTIYVVANDNIATGVRQTGYMLALDSGTLALKSKVQLIDPFEKAPANISDDSTASPLIAPDGDVYIGVLEATYGSHNARGWLLHFNADLSQTKTPGSFGWDDTPSIVPANLVPSYKGSSSYLLMVKYNNYERAGSGNGMNEIAILDPHNEQLDRISPLKVMTEVLTLLGPTPDPNVPGGFIEWCVNTAAVDPFTKSVVVNSEDGILYRWDLTSNKLSEKIRLTSGLGESYTPTAVGPDGKVYAINNAVLFAIGK</sequence>
<proteinExistence type="predicted"/>
<dbReference type="SUPFAM" id="SSF50998">
    <property type="entry name" value="Quinoprotein alcohol dehydrogenase-like"/>
    <property type="match status" value="1"/>
</dbReference>
<accession>A0A941IBM3</accession>
<protein>
    <submittedName>
        <fullName evidence="3">Uncharacterized protein</fullName>
    </submittedName>
</protein>
<evidence type="ECO:0000256" key="1">
    <source>
        <dbReference type="SAM" id="MobiDB-lite"/>
    </source>
</evidence>
<keyword evidence="2" id="KW-0812">Transmembrane</keyword>
<evidence type="ECO:0000313" key="4">
    <source>
        <dbReference type="Proteomes" id="UP000678545"/>
    </source>
</evidence>
<dbReference type="InterPro" id="IPR011047">
    <property type="entry name" value="Quinoprotein_ADH-like_sf"/>
</dbReference>
<feature type="transmembrane region" description="Helical" evidence="2">
    <location>
        <begin position="21"/>
        <end position="43"/>
    </location>
</feature>
<dbReference type="Proteomes" id="UP000678545">
    <property type="component" value="Unassembled WGS sequence"/>
</dbReference>
<dbReference type="AlphaFoldDB" id="A0A941IBM3"/>
<keyword evidence="2" id="KW-0472">Membrane</keyword>
<keyword evidence="4" id="KW-1185">Reference proteome</keyword>
<evidence type="ECO:0000313" key="3">
    <source>
        <dbReference type="EMBL" id="MBR7799219.1"/>
    </source>
</evidence>
<reference evidence="3" key="1">
    <citation type="submission" date="2021-04" db="EMBL/GenBank/DDBJ databases">
        <title>novel species isolated from subtropical streams in China.</title>
        <authorList>
            <person name="Lu H."/>
        </authorList>
    </citation>
    <scope>NUCLEOTIDE SEQUENCE</scope>
    <source>
        <strain evidence="3">FT137W</strain>
    </source>
</reference>
<comment type="caution">
    <text evidence="3">The sequence shown here is derived from an EMBL/GenBank/DDBJ whole genome shotgun (WGS) entry which is preliminary data.</text>
</comment>